<organism evidence="1 3">
    <name type="scientific">Chitinophaga sancti</name>
    <dbReference type="NCBI Taxonomy" id="1004"/>
    <lineage>
        <taxon>Bacteria</taxon>
        <taxon>Pseudomonadati</taxon>
        <taxon>Bacteroidota</taxon>
        <taxon>Chitinophagia</taxon>
        <taxon>Chitinophagales</taxon>
        <taxon>Chitinophagaceae</taxon>
        <taxon>Chitinophaga</taxon>
    </lineage>
</organism>
<dbReference type="Proteomes" id="UP001326715">
    <property type="component" value="Chromosome"/>
</dbReference>
<dbReference type="OrthoDB" id="1159314at2"/>
<sequence>METQTDEAQKVLVAAAAANSLTTTLNISFVSADEIDVDFNTMPGNQPNTYGNFIAIWQNSNAIPWNTEPLKTFPIPSNTQSGSASFTGLNVTNNSYIVGYAVGQVLNATGNIQKYGNVCSSAFIPAASSGEGVGTIFTPSISGINVGTTSVSFQFDLPDGLLPQTNGAWAAIWKGANPSFYSTAPLASIPISPDSSSGRAAFNNVSIGRGTTYTIAIFMSGYNAAGVSTQRAAACATSFTN</sequence>
<evidence type="ECO:0000313" key="1">
    <source>
        <dbReference type="EMBL" id="SFW76479.1"/>
    </source>
</evidence>
<evidence type="ECO:0000313" key="3">
    <source>
        <dbReference type="Proteomes" id="UP000183788"/>
    </source>
</evidence>
<gene>
    <name evidence="1" type="ORF">SAMN05661012_04363</name>
    <name evidence="2" type="ORF">SR876_02570</name>
</gene>
<protein>
    <submittedName>
        <fullName evidence="1">Uncharacterized protein</fullName>
    </submittedName>
</protein>
<evidence type="ECO:0000313" key="4">
    <source>
        <dbReference type="Proteomes" id="UP001326715"/>
    </source>
</evidence>
<reference evidence="2 4" key="2">
    <citation type="submission" date="2023-11" db="EMBL/GenBank/DDBJ databases">
        <title>MicrobeMod: A computational toolkit for identifying prokaryotic methylation and restriction-modification with nanopore sequencing.</title>
        <authorList>
            <person name="Crits-Christoph A."/>
            <person name="Kang S.C."/>
            <person name="Lee H."/>
            <person name="Ostrov N."/>
        </authorList>
    </citation>
    <scope>NUCLEOTIDE SEQUENCE [LARGE SCALE GENOMIC DNA]</scope>
    <source>
        <strain evidence="2 4">ATCC 23090</strain>
    </source>
</reference>
<name>A0A1K1RXG5_9BACT</name>
<dbReference type="Proteomes" id="UP000183788">
    <property type="component" value="Unassembled WGS sequence"/>
</dbReference>
<accession>A0A1K1RXG5</accession>
<evidence type="ECO:0000313" key="2">
    <source>
        <dbReference type="EMBL" id="WQG90366.1"/>
    </source>
</evidence>
<dbReference type="RefSeq" id="WP_072363352.1">
    <property type="nucleotide sequence ID" value="NZ_CBHWAX010000112.1"/>
</dbReference>
<dbReference type="EMBL" id="CP140154">
    <property type="protein sequence ID" value="WQG90366.1"/>
    <property type="molecule type" value="Genomic_DNA"/>
</dbReference>
<reference evidence="1 3" key="1">
    <citation type="submission" date="2016-11" db="EMBL/GenBank/DDBJ databases">
        <authorList>
            <person name="Jaros S."/>
            <person name="Januszkiewicz K."/>
            <person name="Wedrychowicz H."/>
        </authorList>
    </citation>
    <scope>NUCLEOTIDE SEQUENCE [LARGE SCALE GENOMIC DNA]</scope>
    <source>
        <strain evidence="1 3">DSM 784</strain>
    </source>
</reference>
<dbReference type="AlphaFoldDB" id="A0A1K1RXG5"/>
<dbReference type="STRING" id="1004.SAMN05661012_04363"/>
<dbReference type="EMBL" id="FPIZ01000015">
    <property type="protein sequence ID" value="SFW76479.1"/>
    <property type="molecule type" value="Genomic_DNA"/>
</dbReference>
<proteinExistence type="predicted"/>
<keyword evidence="4" id="KW-1185">Reference proteome</keyword>